<sequence>MSYPSTTPAGQEDSGPPAFESGDLDVLVTALLGVRDREMRGFAPGVDSVQDSEGQWNDFKFSIDVVSLVDIVSFLLELIPAKSVPTADRIGWDFAFEFQKTPCRLRWLKSGLWLKLWLPEGGKVSAVQVSNEIERRLSRASMSVYQKAILPLVRNEMVRNQVTVVNQFPRYRGMVDYFIGQLQELRAAGPPQRKHEPVDDADETPLSRIEASMSQVLIDVQHSREEAYVGTALLAAYFAYAQHVLVILTAFSPRALEERFSIVALLEAQWSEQFDIAFPPPYQGNIGRAKSDLSRLARNYRNPLLHGGGGRSADGMFVSWAPGRSVLVTDDGEPTSQFMLWQASLSSAELVDILARIERIDEAFEEHPFFGWVRAGLQAEFHPDAIRRALRALEGNEAGLYTMAADEELDRAVNWD</sequence>
<accession>A0ABY7NH83</accession>
<proteinExistence type="predicted"/>
<evidence type="ECO:0000313" key="3">
    <source>
        <dbReference type="Proteomes" id="UP001212421"/>
    </source>
</evidence>
<feature type="region of interest" description="Disordered" evidence="1">
    <location>
        <begin position="1"/>
        <end position="21"/>
    </location>
</feature>
<keyword evidence="3" id="KW-1185">Reference proteome</keyword>
<reference evidence="2 3" key="1">
    <citation type="submission" date="2021-05" db="EMBL/GenBank/DDBJ databases">
        <authorList>
            <person name="Kumar R."/>
            <person name="Kumar A."/>
            <person name="Mukhia S."/>
        </authorList>
    </citation>
    <scope>NUCLEOTIDE SEQUENCE [LARGE SCALE GENOMIC DNA]</scope>
    <source>
        <strain evidence="2 3">ERMR7:08</strain>
    </source>
</reference>
<dbReference type="RefSeq" id="WP_281534499.1">
    <property type="nucleotide sequence ID" value="NZ_CP075584.1"/>
</dbReference>
<dbReference type="EMBL" id="CP075584">
    <property type="protein sequence ID" value="WBM79888.1"/>
    <property type="molecule type" value="Genomic_DNA"/>
</dbReference>
<name>A0ABY7NH83_9MICO</name>
<evidence type="ECO:0000256" key="1">
    <source>
        <dbReference type="SAM" id="MobiDB-lite"/>
    </source>
</evidence>
<evidence type="ECO:0000313" key="2">
    <source>
        <dbReference type="EMBL" id="WBM79888.1"/>
    </source>
</evidence>
<gene>
    <name evidence="2" type="ORF">KIV56_17230</name>
</gene>
<protein>
    <submittedName>
        <fullName evidence="2">Uncharacterized protein</fullName>
    </submittedName>
</protein>
<dbReference type="Proteomes" id="UP001212421">
    <property type="component" value="Chromosome"/>
</dbReference>
<organism evidence="2 3">
    <name type="scientific">Cryobacterium breve</name>
    <dbReference type="NCBI Taxonomy" id="1259258"/>
    <lineage>
        <taxon>Bacteria</taxon>
        <taxon>Bacillati</taxon>
        <taxon>Actinomycetota</taxon>
        <taxon>Actinomycetes</taxon>
        <taxon>Micrococcales</taxon>
        <taxon>Microbacteriaceae</taxon>
        <taxon>Cryobacterium</taxon>
    </lineage>
</organism>